<evidence type="ECO:0000313" key="11">
    <source>
        <dbReference type="RefSeq" id="XP_021855913.1"/>
    </source>
</evidence>
<dbReference type="PRINTS" id="PR00463">
    <property type="entry name" value="EP450I"/>
</dbReference>
<dbReference type="InterPro" id="IPR017972">
    <property type="entry name" value="Cyt_P450_CS"/>
</dbReference>
<dbReference type="Pfam" id="PF00067">
    <property type="entry name" value="p450"/>
    <property type="match status" value="1"/>
</dbReference>
<dbReference type="PRINTS" id="PR00385">
    <property type="entry name" value="P450"/>
</dbReference>
<evidence type="ECO:0000256" key="7">
    <source>
        <dbReference type="RuleBase" id="RU000461"/>
    </source>
</evidence>
<proteinExistence type="inferred from homology"/>
<keyword evidence="3 7" id="KW-0560">Oxidoreductase</keyword>
<keyword evidence="1 6" id="KW-0349">Heme</keyword>
<protein>
    <submittedName>
        <fullName evidence="10 11">Flavonoid 3'-monooxygenase-like</fullName>
    </submittedName>
</protein>
<dbReference type="GO" id="GO:0004497">
    <property type="term" value="F:monooxygenase activity"/>
    <property type="evidence" value="ECO:0007669"/>
    <property type="project" value="UniProtKB-KW"/>
</dbReference>
<dbReference type="GO" id="GO:0020037">
    <property type="term" value="F:heme binding"/>
    <property type="evidence" value="ECO:0007669"/>
    <property type="project" value="InterPro"/>
</dbReference>
<keyword evidence="8" id="KW-1133">Transmembrane helix</keyword>
<dbReference type="PANTHER" id="PTHR47951:SF3">
    <property type="entry name" value="CYTOCHROME P450, FAMILY 706, SUBFAMILY A, POLYPEPTIDE 4"/>
    <property type="match status" value="1"/>
</dbReference>
<dbReference type="CDD" id="cd11073">
    <property type="entry name" value="CYP76-like"/>
    <property type="match status" value="1"/>
</dbReference>
<keyword evidence="8" id="KW-0812">Transmembrane</keyword>
<organism evidence="9 11">
    <name type="scientific">Spinacia oleracea</name>
    <name type="common">Spinach</name>
    <dbReference type="NCBI Taxonomy" id="3562"/>
    <lineage>
        <taxon>Eukaryota</taxon>
        <taxon>Viridiplantae</taxon>
        <taxon>Streptophyta</taxon>
        <taxon>Embryophyta</taxon>
        <taxon>Tracheophyta</taxon>
        <taxon>Spermatophyta</taxon>
        <taxon>Magnoliopsida</taxon>
        <taxon>eudicotyledons</taxon>
        <taxon>Gunneridae</taxon>
        <taxon>Pentapetalae</taxon>
        <taxon>Caryophyllales</taxon>
        <taxon>Chenopodiaceae</taxon>
        <taxon>Chenopodioideae</taxon>
        <taxon>Anserineae</taxon>
        <taxon>Spinacia</taxon>
    </lineage>
</organism>
<feature type="transmembrane region" description="Helical" evidence="8">
    <location>
        <begin position="38"/>
        <end position="56"/>
    </location>
</feature>
<comment type="similarity">
    <text evidence="7">Belongs to the cytochrome P450 family.</text>
</comment>
<name>A0A9R0IUM2_SPIOL</name>
<evidence type="ECO:0000313" key="9">
    <source>
        <dbReference type="Proteomes" id="UP000813463"/>
    </source>
</evidence>
<dbReference type="Proteomes" id="UP000813463">
    <property type="component" value="Chromosome 6"/>
</dbReference>
<dbReference type="Gene3D" id="1.10.630.10">
    <property type="entry name" value="Cytochrome P450"/>
    <property type="match status" value="1"/>
</dbReference>
<reference evidence="9" key="1">
    <citation type="journal article" date="2021" name="Nat. Commun.">
        <title>Genomic analyses provide insights into spinach domestication and the genetic basis of agronomic traits.</title>
        <authorList>
            <person name="Cai X."/>
            <person name="Sun X."/>
            <person name="Xu C."/>
            <person name="Sun H."/>
            <person name="Wang X."/>
            <person name="Ge C."/>
            <person name="Zhang Z."/>
            <person name="Wang Q."/>
            <person name="Fei Z."/>
            <person name="Jiao C."/>
            <person name="Wang Q."/>
        </authorList>
    </citation>
    <scope>NUCLEOTIDE SEQUENCE [LARGE SCALE GENOMIC DNA]</scope>
    <source>
        <strain evidence="9">cv. Varoflay</strain>
    </source>
</reference>
<keyword evidence="4 6" id="KW-0408">Iron</keyword>
<dbReference type="SUPFAM" id="SSF48264">
    <property type="entry name" value="Cytochrome P450"/>
    <property type="match status" value="1"/>
</dbReference>
<dbReference type="AlphaFoldDB" id="A0A9R0IUM2"/>
<dbReference type="RefSeq" id="XP_021855913.1">
    <property type="nucleotide sequence ID" value="XM_022000221.1"/>
</dbReference>
<dbReference type="GO" id="GO:0016705">
    <property type="term" value="F:oxidoreductase activity, acting on paired donors, with incorporation or reduction of molecular oxygen"/>
    <property type="evidence" value="ECO:0007669"/>
    <property type="project" value="InterPro"/>
</dbReference>
<gene>
    <name evidence="10 11" type="primary">LOC110795220</name>
</gene>
<dbReference type="PROSITE" id="PS00086">
    <property type="entry name" value="CYTOCHROME_P450"/>
    <property type="match status" value="1"/>
</dbReference>
<evidence type="ECO:0000256" key="2">
    <source>
        <dbReference type="ARBA" id="ARBA00022723"/>
    </source>
</evidence>
<dbReference type="KEGG" id="soe:110795220"/>
<evidence type="ECO:0000256" key="6">
    <source>
        <dbReference type="PIRSR" id="PIRSR602401-1"/>
    </source>
</evidence>
<dbReference type="PANTHER" id="PTHR47951">
    <property type="entry name" value="OS08G0547900 PROTEIN"/>
    <property type="match status" value="1"/>
</dbReference>
<sequence>MYLNNTLIFFPERLAVVFSPITLRDPQQKRKTMISETWVIPLLTLLTIIWSIILFTRHQSHQGKPPQPPGPKGLPILGNLLSLDPELHTYFTSLAQTYGPIFSLRLGTKFGVVISSPALAKEVLKDHDVIFANRDPPIAGKVGTYGGHDIVWAPYGPTWRLLRKVCVREMLSTTTLNAVYGNRRLVIRQTIQRLSKKAGTTPVNIGEEAFFVMMRVVTGMLWGGAMEAEERENIESEFRAAVTEFTGLLSEPNISDFFPGLEWFDLQGVEKRMRKCAKWLDDIYEKMIDQRMRIIGEGRKSEKDFLEILLQMKDDSEGEGNDKVSFSMAHLKALLMDMVVGGTDTTSNTVELAMAEIMNKPEVLKKIQQELDIVVGKDNIVEEHHIYKLPYLQAVMKEALRLYPVIPLLVPHCPSESCIVGGYTIPKGSRVFFNVWAIHRDPSVWTDPLNFDPERFLNDKFDFRGNDFSFLPFSSGRRICAGIEMAEKMVLFSLASLLHSFNWKLPEGEELNIQVKFGIVLKKKEPLLAIPERRLSSPALYE</sequence>
<dbReference type="InterPro" id="IPR036396">
    <property type="entry name" value="Cyt_P450_sf"/>
</dbReference>
<dbReference type="InterPro" id="IPR001128">
    <property type="entry name" value="Cyt_P450"/>
</dbReference>
<accession>A0A9R0IUM2</accession>
<keyword evidence="5 7" id="KW-0503">Monooxygenase</keyword>
<evidence type="ECO:0000313" key="10">
    <source>
        <dbReference type="RefSeq" id="XP_021855912.1"/>
    </source>
</evidence>
<evidence type="ECO:0000256" key="5">
    <source>
        <dbReference type="ARBA" id="ARBA00023033"/>
    </source>
</evidence>
<dbReference type="GeneID" id="110795220"/>
<dbReference type="RefSeq" id="XP_021855912.1">
    <property type="nucleotide sequence ID" value="XM_022000220.1"/>
</dbReference>
<dbReference type="GO" id="GO:0005506">
    <property type="term" value="F:iron ion binding"/>
    <property type="evidence" value="ECO:0007669"/>
    <property type="project" value="InterPro"/>
</dbReference>
<evidence type="ECO:0000256" key="4">
    <source>
        <dbReference type="ARBA" id="ARBA00023004"/>
    </source>
</evidence>
<dbReference type="OrthoDB" id="2789670at2759"/>
<feature type="binding site" description="axial binding residue" evidence="6">
    <location>
        <position position="480"/>
    </location>
    <ligand>
        <name>heme</name>
        <dbReference type="ChEBI" id="CHEBI:30413"/>
    </ligand>
    <ligandPart>
        <name>Fe</name>
        <dbReference type="ChEBI" id="CHEBI:18248"/>
    </ligandPart>
</feature>
<keyword evidence="8" id="KW-0472">Membrane</keyword>
<reference evidence="10 11" key="2">
    <citation type="submission" date="2025-04" db="UniProtKB">
        <authorList>
            <consortium name="RefSeq"/>
        </authorList>
    </citation>
    <scope>IDENTIFICATION</scope>
</reference>
<keyword evidence="2 6" id="KW-0479">Metal-binding</keyword>
<evidence type="ECO:0000256" key="8">
    <source>
        <dbReference type="SAM" id="Phobius"/>
    </source>
</evidence>
<dbReference type="FunFam" id="1.10.630.10:FF:000026">
    <property type="entry name" value="Cytochrome P450 82C4"/>
    <property type="match status" value="1"/>
</dbReference>
<keyword evidence="9" id="KW-1185">Reference proteome</keyword>
<dbReference type="InterPro" id="IPR002401">
    <property type="entry name" value="Cyt_P450_E_grp-I"/>
</dbReference>
<comment type="cofactor">
    <cofactor evidence="6">
        <name>heme</name>
        <dbReference type="ChEBI" id="CHEBI:30413"/>
    </cofactor>
</comment>
<evidence type="ECO:0000256" key="3">
    <source>
        <dbReference type="ARBA" id="ARBA00023002"/>
    </source>
</evidence>
<evidence type="ECO:0000256" key="1">
    <source>
        <dbReference type="ARBA" id="ARBA00022617"/>
    </source>
</evidence>